<name>A0A9W7SI30_9PEZI</name>
<dbReference type="Proteomes" id="UP001138500">
    <property type="component" value="Unassembled WGS sequence"/>
</dbReference>
<organism evidence="2 3">
    <name type="scientific">Teratosphaeria destructans</name>
    <dbReference type="NCBI Taxonomy" id="418781"/>
    <lineage>
        <taxon>Eukaryota</taxon>
        <taxon>Fungi</taxon>
        <taxon>Dikarya</taxon>
        <taxon>Ascomycota</taxon>
        <taxon>Pezizomycotina</taxon>
        <taxon>Dothideomycetes</taxon>
        <taxon>Dothideomycetidae</taxon>
        <taxon>Mycosphaerellales</taxon>
        <taxon>Teratosphaeriaceae</taxon>
        <taxon>Teratosphaeria</taxon>
    </lineage>
</organism>
<feature type="compositionally biased region" description="Polar residues" evidence="1">
    <location>
        <begin position="149"/>
        <end position="159"/>
    </location>
</feature>
<feature type="region of interest" description="Disordered" evidence="1">
    <location>
        <begin position="145"/>
        <end position="165"/>
    </location>
</feature>
<sequence>MTSSAFPLKGASLQDAVGSMSAHLSRKLFGRYTAAQLLQGGPGVSWIPSSDQTAILTKTCADFTLNHKSLPSSAQLASLLQPRQLDLFSGHRAFDRKMAVKVLRWIETHGSSTSRSKKPTASRSQIETLVDDALDLIEEARADQETWPPLSSSNISGQRAESEGAADTLMSGALPPGVQIKRSESQGPGIRVSPHLYDHSAFANLPSRLDPRHDEIAARINLCKILRSLNLLNPRTMTDQETIDKALEHARKGRARAQLWEKKERMILARLEELAAMGVKVEGLKGKERAF</sequence>
<evidence type="ECO:0000313" key="3">
    <source>
        <dbReference type="Proteomes" id="UP001138500"/>
    </source>
</evidence>
<evidence type="ECO:0000256" key="1">
    <source>
        <dbReference type="SAM" id="MobiDB-lite"/>
    </source>
</evidence>
<evidence type="ECO:0000313" key="2">
    <source>
        <dbReference type="EMBL" id="KAH9809755.1"/>
    </source>
</evidence>
<gene>
    <name evidence="2" type="ORF">Tdes44962_MAKER06089</name>
</gene>
<proteinExistence type="predicted"/>
<reference evidence="2 3" key="1">
    <citation type="journal article" date="2018" name="IMA Fungus">
        <title>IMA Genome-F 10: Nine draft genome sequences of Claviceps purpurea s.lat., including C. arundinis, C. humidiphila, and C. cf. spartinae, pseudomolecules for the pitch canker pathogen Fusarium circinatum, draft genome of Davidsoniella eucalypti, Grosmannia galeiformis, Quambalaria eucalypti, and Teratosphaeria destructans.</title>
        <authorList>
            <person name="Wingfield B.D."/>
            <person name="Liu M."/>
            <person name="Nguyen H.D."/>
            <person name="Lane F.A."/>
            <person name="Morgan S.W."/>
            <person name="De Vos L."/>
            <person name="Wilken P.M."/>
            <person name="Duong T.A."/>
            <person name="Aylward J."/>
            <person name="Coetzee M.P."/>
            <person name="Dadej K."/>
            <person name="De Beer Z.W."/>
            <person name="Findlay W."/>
            <person name="Havenga M."/>
            <person name="Kolarik M."/>
            <person name="Menzies J.G."/>
            <person name="Naidoo K."/>
            <person name="Pochopski O."/>
            <person name="Shoukouhi P."/>
            <person name="Santana Q.C."/>
            <person name="Seifert K.A."/>
            <person name="Soal N."/>
            <person name="Steenkamp E.T."/>
            <person name="Tatham C.T."/>
            <person name="van der Nest M.A."/>
            <person name="Wingfield M.J."/>
        </authorList>
    </citation>
    <scope>NUCLEOTIDE SEQUENCE [LARGE SCALE GENOMIC DNA]</scope>
    <source>
        <strain evidence="2">CMW44962</strain>
    </source>
</reference>
<dbReference type="EMBL" id="RIBY02002545">
    <property type="protein sequence ID" value="KAH9809755.1"/>
    <property type="molecule type" value="Genomic_DNA"/>
</dbReference>
<comment type="caution">
    <text evidence="2">The sequence shown here is derived from an EMBL/GenBank/DDBJ whole genome shotgun (WGS) entry which is preliminary data.</text>
</comment>
<protein>
    <submittedName>
        <fullName evidence="2">Uncharacterized protein</fullName>
    </submittedName>
</protein>
<dbReference type="AlphaFoldDB" id="A0A9W7SI30"/>
<keyword evidence="3" id="KW-1185">Reference proteome</keyword>
<reference evidence="2 3" key="2">
    <citation type="journal article" date="2021" name="Curr. Genet.">
        <title>Genetic response to nitrogen starvation in the aggressive Eucalyptus foliar pathogen Teratosphaeria destructans.</title>
        <authorList>
            <person name="Havenga M."/>
            <person name="Wingfield B.D."/>
            <person name="Wingfield M.J."/>
            <person name="Dreyer L.L."/>
            <person name="Roets F."/>
            <person name="Aylward J."/>
        </authorList>
    </citation>
    <scope>NUCLEOTIDE SEQUENCE [LARGE SCALE GENOMIC DNA]</scope>
    <source>
        <strain evidence="2">CMW44962</strain>
    </source>
</reference>
<accession>A0A9W7SI30</accession>